<sequence>MSWQHSKDVRRFAVVLKKIEVQSEPFLHGSKEVLRYRPVRRHHVTVTNGSPLRMSECAVCGCGGHEGRDEGRRLRRCRPLQFARQKLSGESPARSDVTVKLERPPQAARKADVIEASTQQGALLEHPEVVARQQLQLVLHVAGMVETLQQMTQTGSDEDVPRITREGLHLAHDVGSEDARVTQLVDRAPVGVDADLKGVIQKLTERDVVSADEPLKLENVGGYHLLGIPCVVAVRSFITANTEFRAELDDVLPVVQPRVRKNKLVHIPVQLNDESPPRWELNSRAPKSTPRVTCKHDPGAVEDDVTARLCIERDSLGGAVASEVDVQAVDVQGRGDLSGGLATIAVQVEKDSLPKGAAYLQHVGLKVRLNYILAKIYLWYEAHA</sequence>
<dbReference type="Proteomes" id="UP000245119">
    <property type="component" value="Linkage Group LG14"/>
</dbReference>
<evidence type="ECO:0000313" key="1">
    <source>
        <dbReference type="EMBL" id="PVD18871.1"/>
    </source>
</evidence>
<name>A0A2T7NCH7_POMCA</name>
<comment type="caution">
    <text evidence="1">The sequence shown here is derived from an EMBL/GenBank/DDBJ whole genome shotgun (WGS) entry which is preliminary data.</text>
</comment>
<accession>A0A2T7NCH7</accession>
<evidence type="ECO:0000313" key="2">
    <source>
        <dbReference type="Proteomes" id="UP000245119"/>
    </source>
</evidence>
<dbReference type="EMBL" id="PZQS01000014">
    <property type="protein sequence ID" value="PVD18871.1"/>
    <property type="molecule type" value="Genomic_DNA"/>
</dbReference>
<organism evidence="1 2">
    <name type="scientific">Pomacea canaliculata</name>
    <name type="common">Golden apple snail</name>
    <dbReference type="NCBI Taxonomy" id="400727"/>
    <lineage>
        <taxon>Eukaryota</taxon>
        <taxon>Metazoa</taxon>
        <taxon>Spiralia</taxon>
        <taxon>Lophotrochozoa</taxon>
        <taxon>Mollusca</taxon>
        <taxon>Gastropoda</taxon>
        <taxon>Caenogastropoda</taxon>
        <taxon>Architaenioglossa</taxon>
        <taxon>Ampullarioidea</taxon>
        <taxon>Ampullariidae</taxon>
        <taxon>Pomacea</taxon>
    </lineage>
</organism>
<dbReference type="AlphaFoldDB" id="A0A2T7NCH7"/>
<keyword evidence="2" id="KW-1185">Reference proteome</keyword>
<protein>
    <submittedName>
        <fullName evidence="1">Uncharacterized protein</fullName>
    </submittedName>
</protein>
<proteinExistence type="predicted"/>
<reference evidence="1 2" key="1">
    <citation type="submission" date="2018-04" db="EMBL/GenBank/DDBJ databases">
        <title>The genome of golden apple snail Pomacea canaliculata provides insight into stress tolerance and invasive adaptation.</title>
        <authorList>
            <person name="Liu C."/>
            <person name="Liu B."/>
            <person name="Ren Y."/>
            <person name="Zhang Y."/>
            <person name="Wang H."/>
            <person name="Li S."/>
            <person name="Jiang F."/>
            <person name="Yin L."/>
            <person name="Zhang G."/>
            <person name="Qian W."/>
            <person name="Fan W."/>
        </authorList>
    </citation>
    <scope>NUCLEOTIDE SEQUENCE [LARGE SCALE GENOMIC DNA]</scope>
    <source>
        <strain evidence="1">SZHN2017</strain>
        <tissue evidence="1">Muscle</tissue>
    </source>
</reference>
<gene>
    <name evidence="1" type="ORF">C0Q70_21428</name>
</gene>